<dbReference type="PANTHER" id="PTHR43149">
    <property type="entry name" value="ENOYL-COA HYDRATASE"/>
    <property type="match status" value="1"/>
</dbReference>
<dbReference type="InterPro" id="IPR029045">
    <property type="entry name" value="ClpP/crotonase-like_dom_sf"/>
</dbReference>
<dbReference type="EMBL" id="BSNF01000001">
    <property type="protein sequence ID" value="GLQ05503.1"/>
    <property type="molecule type" value="Genomic_DNA"/>
</dbReference>
<organism evidence="3 4">
    <name type="scientific">Sneathiella chinensis</name>
    <dbReference type="NCBI Taxonomy" id="349750"/>
    <lineage>
        <taxon>Bacteria</taxon>
        <taxon>Pseudomonadati</taxon>
        <taxon>Pseudomonadota</taxon>
        <taxon>Alphaproteobacteria</taxon>
        <taxon>Sneathiellales</taxon>
        <taxon>Sneathiellaceae</taxon>
        <taxon>Sneathiella</taxon>
    </lineage>
</organism>
<comment type="similarity">
    <text evidence="1 2">Belongs to the enoyl-CoA hydratase/isomerase family.</text>
</comment>
<gene>
    <name evidence="3" type="ORF">GCM10007924_07240</name>
</gene>
<protein>
    <submittedName>
        <fullName evidence="3">Enoyl-CoA hydratase</fullName>
    </submittedName>
</protein>
<sequence>MAFETLDFTVENHIAHIRLNRPAKLNTLIMEFWQEMVDVFAQIEQTPEARVVVISSTGKHFTAGLDLSAFGSLAAEMSTASDPARIREQMRNNVQEMQESFTVIEKCRLPVIAAVQGGCIGGGVDLISACDMRYCTDDAFFCIQEINIGMTADVGTLQRLPHLIPSGLVRELSYTGRRMPADEAREAGLVNRVYGSLDAMIAGVMEIAAVIASKSPLAIHGTKEMLNYTRDHSVDDALNYMAVWQSGMFFSNDLFEAAAANSEKRPPVFENLLPPKKLVRRKP</sequence>
<dbReference type="InterPro" id="IPR018376">
    <property type="entry name" value="Enoyl-CoA_hyd/isom_CS"/>
</dbReference>
<evidence type="ECO:0000313" key="4">
    <source>
        <dbReference type="Proteomes" id="UP001161409"/>
    </source>
</evidence>
<keyword evidence="4" id="KW-1185">Reference proteome</keyword>
<dbReference type="SUPFAM" id="SSF52096">
    <property type="entry name" value="ClpP/crotonase"/>
    <property type="match status" value="1"/>
</dbReference>
<dbReference type="NCBIfam" id="NF004794">
    <property type="entry name" value="PRK06142.1"/>
    <property type="match status" value="1"/>
</dbReference>
<proteinExistence type="inferred from homology"/>
<dbReference type="PROSITE" id="PS00166">
    <property type="entry name" value="ENOYL_COA_HYDRATASE"/>
    <property type="match status" value="1"/>
</dbReference>
<evidence type="ECO:0000313" key="3">
    <source>
        <dbReference type="EMBL" id="GLQ05503.1"/>
    </source>
</evidence>
<accession>A0ABQ5U1B2</accession>
<evidence type="ECO:0000256" key="2">
    <source>
        <dbReference type="RuleBase" id="RU003707"/>
    </source>
</evidence>
<evidence type="ECO:0000256" key="1">
    <source>
        <dbReference type="ARBA" id="ARBA00005254"/>
    </source>
</evidence>
<dbReference type="Proteomes" id="UP001161409">
    <property type="component" value="Unassembled WGS sequence"/>
</dbReference>
<dbReference type="Pfam" id="PF00378">
    <property type="entry name" value="ECH_1"/>
    <property type="match status" value="1"/>
</dbReference>
<dbReference type="InterPro" id="IPR045002">
    <property type="entry name" value="Ech1-like"/>
</dbReference>
<reference evidence="3" key="2">
    <citation type="submission" date="2023-01" db="EMBL/GenBank/DDBJ databases">
        <title>Draft genome sequence of Sneathiella chinensis strain NBRC 103408.</title>
        <authorList>
            <person name="Sun Q."/>
            <person name="Mori K."/>
        </authorList>
    </citation>
    <scope>NUCLEOTIDE SEQUENCE</scope>
    <source>
        <strain evidence="3">NBRC 103408</strain>
    </source>
</reference>
<dbReference type="CDD" id="cd06558">
    <property type="entry name" value="crotonase-like"/>
    <property type="match status" value="1"/>
</dbReference>
<dbReference type="RefSeq" id="WP_169559499.1">
    <property type="nucleotide sequence ID" value="NZ_BSNF01000001.1"/>
</dbReference>
<dbReference type="InterPro" id="IPR014748">
    <property type="entry name" value="Enoyl-CoA_hydra_C"/>
</dbReference>
<dbReference type="InterPro" id="IPR001753">
    <property type="entry name" value="Enoyl-CoA_hydra/iso"/>
</dbReference>
<dbReference type="Gene3D" id="3.90.226.10">
    <property type="entry name" value="2-enoyl-CoA Hydratase, Chain A, domain 1"/>
    <property type="match status" value="1"/>
</dbReference>
<reference evidence="3" key="1">
    <citation type="journal article" date="2014" name="Int. J. Syst. Evol. Microbiol.">
        <title>Complete genome of a new Firmicutes species belonging to the dominant human colonic microbiota ('Ruminococcus bicirculans') reveals two chromosomes and a selective capacity to utilize plant glucans.</title>
        <authorList>
            <consortium name="NISC Comparative Sequencing Program"/>
            <person name="Wegmann U."/>
            <person name="Louis P."/>
            <person name="Goesmann A."/>
            <person name="Henrissat B."/>
            <person name="Duncan S.H."/>
            <person name="Flint H.J."/>
        </authorList>
    </citation>
    <scope>NUCLEOTIDE SEQUENCE</scope>
    <source>
        <strain evidence="3">NBRC 103408</strain>
    </source>
</reference>
<name>A0ABQ5U1B2_9PROT</name>
<dbReference type="Gene3D" id="1.10.12.10">
    <property type="entry name" value="Lyase 2-enoyl-coa Hydratase, Chain A, domain 2"/>
    <property type="match status" value="1"/>
</dbReference>
<comment type="caution">
    <text evidence="3">The sequence shown here is derived from an EMBL/GenBank/DDBJ whole genome shotgun (WGS) entry which is preliminary data.</text>
</comment>